<dbReference type="Gene3D" id="3.30.460.10">
    <property type="entry name" value="Beta Polymerase, domain 2"/>
    <property type="match status" value="1"/>
</dbReference>
<comment type="function">
    <text evidence="13">Polymerase that creates the 3'-poly(A) tail of mRNA's.</text>
</comment>
<keyword evidence="7 13" id="KW-0547">Nucleotide-binding</keyword>
<dbReference type="GO" id="GO:0031123">
    <property type="term" value="P:RNA 3'-end processing"/>
    <property type="evidence" value="ECO:0007669"/>
    <property type="project" value="InterPro"/>
</dbReference>
<dbReference type="InterPro" id="IPR007012">
    <property type="entry name" value="PolA_pol_cen_dom"/>
</dbReference>
<dbReference type="PANTHER" id="PTHR10682">
    <property type="entry name" value="POLY A POLYMERASE"/>
    <property type="match status" value="1"/>
</dbReference>
<feature type="binding site" evidence="15">
    <location>
        <position position="102"/>
    </location>
    <ligand>
        <name>Mg(2+)</name>
        <dbReference type="ChEBI" id="CHEBI:18420"/>
        <label>1</label>
        <note>catalytic</note>
    </ligand>
</feature>
<keyword evidence="9 15" id="KW-0460">Magnesium</keyword>
<evidence type="ECO:0000256" key="10">
    <source>
        <dbReference type="ARBA" id="ARBA00022884"/>
    </source>
</evidence>
<dbReference type="SUPFAM" id="SSF81631">
    <property type="entry name" value="PAP/OAS1 substrate-binding domain"/>
    <property type="match status" value="1"/>
</dbReference>
<dbReference type="Gene3D" id="3.30.70.590">
    <property type="entry name" value="Poly(A) polymerase predicted RNA binding domain"/>
    <property type="match status" value="1"/>
</dbReference>
<gene>
    <name evidence="19" type="ORF">GOMPHAMPRED_004043</name>
</gene>
<dbReference type="OrthoDB" id="412748at2759"/>
<feature type="domain" description="Poly(A) polymerase nucleotidyltransferase" evidence="18">
    <location>
        <begin position="7"/>
        <end position="204"/>
    </location>
</feature>
<dbReference type="Gene3D" id="1.10.1410.10">
    <property type="match status" value="1"/>
</dbReference>
<dbReference type="InterPro" id="IPR011068">
    <property type="entry name" value="NuclTrfase_I-like_C"/>
</dbReference>
<protein>
    <recommendedName>
        <fullName evidence="13">Poly(A) polymerase</fullName>
        <ecNumber evidence="13">2.7.7.19</ecNumber>
    </recommendedName>
</protein>
<evidence type="ECO:0000256" key="12">
    <source>
        <dbReference type="ARBA" id="ARBA00023242"/>
    </source>
</evidence>
<dbReference type="Pfam" id="PF20750">
    <property type="entry name" value="PAP_NTPase"/>
    <property type="match status" value="1"/>
</dbReference>
<dbReference type="FunFam" id="3.30.460.10:FF:000002">
    <property type="entry name" value="Poly(A) polymerase alpha, putative"/>
    <property type="match status" value="1"/>
</dbReference>
<dbReference type="CDD" id="cd05402">
    <property type="entry name" value="NT_PAP_TUTase"/>
    <property type="match status" value="1"/>
</dbReference>
<dbReference type="InterPro" id="IPR043519">
    <property type="entry name" value="NT_sf"/>
</dbReference>
<dbReference type="GO" id="GO:0003723">
    <property type="term" value="F:RNA binding"/>
    <property type="evidence" value="ECO:0007669"/>
    <property type="project" value="UniProtKB-UniRule"/>
</dbReference>
<evidence type="ECO:0000313" key="20">
    <source>
        <dbReference type="Proteomes" id="UP000664169"/>
    </source>
</evidence>
<feature type="binding site" evidence="14">
    <location>
        <begin position="236"/>
        <end position="237"/>
    </location>
    <ligand>
        <name>ATP</name>
        <dbReference type="ChEBI" id="CHEBI:30616"/>
    </ligand>
</feature>
<feature type="binding site" evidence="15">
    <location>
        <position position="157"/>
    </location>
    <ligand>
        <name>Mg(2+)</name>
        <dbReference type="ChEBI" id="CHEBI:18420"/>
        <label>2</label>
        <note>catalytic</note>
    </ligand>
</feature>
<evidence type="ECO:0000256" key="8">
    <source>
        <dbReference type="ARBA" id="ARBA00022840"/>
    </source>
</evidence>
<keyword evidence="11" id="KW-0464">Manganese</keyword>
<dbReference type="Pfam" id="PF04926">
    <property type="entry name" value="PAP_RNA-bind"/>
    <property type="match status" value="1"/>
</dbReference>
<feature type="binding site" evidence="14">
    <location>
        <position position="218"/>
    </location>
    <ligand>
        <name>ATP</name>
        <dbReference type="ChEBI" id="CHEBI:30616"/>
    </ligand>
</feature>
<dbReference type="PANTHER" id="PTHR10682:SF10">
    <property type="entry name" value="POLYNUCLEOTIDE ADENYLYLTRANSFERASE"/>
    <property type="match status" value="1"/>
</dbReference>
<comment type="caution">
    <text evidence="19">The sequence shown here is derived from an EMBL/GenBank/DDBJ whole genome shotgun (WGS) entry which is preliminary data.</text>
</comment>
<dbReference type="Pfam" id="PF04928">
    <property type="entry name" value="PAP_central"/>
    <property type="match status" value="1"/>
</dbReference>
<comment type="catalytic activity">
    <reaction evidence="13">
        <text>RNA(n) + ATP = RNA(n)-3'-adenine ribonucleotide + diphosphate</text>
        <dbReference type="Rhea" id="RHEA:11332"/>
        <dbReference type="Rhea" id="RHEA-COMP:14527"/>
        <dbReference type="Rhea" id="RHEA-COMP:17347"/>
        <dbReference type="ChEBI" id="CHEBI:30616"/>
        <dbReference type="ChEBI" id="CHEBI:33019"/>
        <dbReference type="ChEBI" id="CHEBI:140395"/>
        <dbReference type="ChEBI" id="CHEBI:173115"/>
        <dbReference type="EC" id="2.7.7.19"/>
    </reaction>
</comment>
<evidence type="ECO:0000256" key="11">
    <source>
        <dbReference type="ARBA" id="ARBA00023211"/>
    </source>
</evidence>
<comment type="similarity">
    <text evidence="3 13">Belongs to the poly(A) polymerase family.</text>
</comment>
<reference evidence="19" key="1">
    <citation type="submission" date="2021-03" db="EMBL/GenBank/DDBJ databases">
        <authorList>
            <person name="Tagirdzhanova G."/>
        </authorList>
    </citation>
    <scope>NUCLEOTIDE SEQUENCE</scope>
</reference>
<sequence length="583" mass="65271">MATNPKGVTPPISTAMPTQEELQLNDTLIEELKRQNNFETPTETERRKKVLGILQKVAVEFVKEVLTSKKKFPPSVINAAGGKIFTYGSYRLGVYGPGSDIDTLLVAPKDVSRDDFFETLPSVLKKHSPPGAIEEMTPVPEAFVPIIKLEYMSVSIDLIFSNVQASSVPLNMDLKDKNMLRGLDDRSLRSLNGTRVTDEILELVPQQKVFRTALRAIKLWSKQRAIYANIMGFPGGVVWAMLVARVCQLYPQACASVIVGKFFRIIGSWAWPQPVLLKQIEEGPLQVKIWNPALYPSDKYHLMPIITPAYPSMCATHNVTMSTRSIVTTELKRGGDLCDKIFTGQLAWKDLFVGHTFFTQDYRYYLSIVSSSRTKEAQQLWSGLVESKVRHLVGNLDHNELISLAHPFNKGFERLHRCRDGEEATAVTRGDLTYQVTEVKTETTDATNDPRHNAAAEGVLTDIKAPNGETTTNEDGLIELYTTTYYIGLQLSEQAKKLDISWATNNFREMCIGWQSYNADLNELHVVHTRSFDLPDDVFKSGEMKPTKLKKKAGKVTNGDAIALKKRKAEAQTADAANGIKRR</sequence>
<dbReference type="GO" id="GO:0005524">
    <property type="term" value="F:ATP binding"/>
    <property type="evidence" value="ECO:0007669"/>
    <property type="project" value="UniProtKB-UniRule"/>
</dbReference>
<dbReference type="GO" id="GO:0006397">
    <property type="term" value="P:mRNA processing"/>
    <property type="evidence" value="ECO:0007669"/>
    <property type="project" value="UniProtKB-KW"/>
</dbReference>
<evidence type="ECO:0000256" key="4">
    <source>
        <dbReference type="ARBA" id="ARBA00022664"/>
    </source>
</evidence>
<keyword evidence="20" id="KW-1185">Reference proteome</keyword>
<keyword evidence="12 13" id="KW-0539">Nucleus</keyword>
<feature type="binding site" evidence="15">
    <location>
        <position position="100"/>
    </location>
    <ligand>
        <name>Mg(2+)</name>
        <dbReference type="ChEBI" id="CHEBI:18420"/>
        <label>2</label>
        <note>catalytic</note>
    </ligand>
</feature>
<dbReference type="AlphaFoldDB" id="A0A8H3FK14"/>
<dbReference type="SUPFAM" id="SSF81301">
    <property type="entry name" value="Nucleotidyltransferase"/>
    <property type="match status" value="1"/>
</dbReference>
<evidence type="ECO:0000256" key="15">
    <source>
        <dbReference type="PIRSR" id="PIRSR018425-2"/>
    </source>
</evidence>
<evidence type="ECO:0000256" key="9">
    <source>
        <dbReference type="ARBA" id="ARBA00022842"/>
    </source>
</evidence>
<feature type="binding site" evidence="14">
    <location>
        <begin position="100"/>
        <end position="102"/>
    </location>
    <ligand>
        <name>ATP</name>
        <dbReference type="ChEBI" id="CHEBI:30616"/>
    </ligand>
</feature>
<feature type="binding site" evidence="15">
    <location>
        <position position="102"/>
    </location>
    <ligand>
        <name>Mg(2+)</name>
        <dbReference type="ChEBI" id="CHEBI:18420"/>
        <label>2</label>
        <note>catalytic</note>
    </ligand>
</feature>
<evidence type="ECO:0000256" key="7">
    <source>
        <dbReference type="ARBA" id="ARBA00022741"/>
    </source>
</evidence>
<feature type="binding site" evidence="14">
    <location>
        <position position="227"/>
    </location>
    <ligand>
        <name>ATP</name>
        <dbReference type="ChEBI" id="CHEBI:30616"/>
    </ligand>
</feature>
<evidence type="ECO:0000256" key="13">
    <source>
        <dbReference type="PIRNR" id="PIRNR018425"/>
    </source>
</evidence>
<evidence type="ECO:0000259" key="16">
    <source>
        <dbReference type="Pfam" id="PF04926"/>
    </source>
</evidence>
<feature type="binding site" evidence="15">
    <location>
        <position position="100"/>
    </location>
    <ligand>
        <name>Mg(2+)</name>
        <dbReference type="ChEBI" id="CHEBI:18420"/>
        <label>1</label>
        <note>catalytic</note>
    </ligand>
</feature>
<dbReference type="GO" id="GO:0005634">
    <property type="term" value="C:nucleus"/>
    <property type="evidence" value="ECO:0007669"/>
    <property type="project" value="UniProtKB-SubCell"/>
</dbReference>
<proteinExistence type="inferred from homology"/>
<evidence type="ECO:0000256" key="6">
    <source>
        <dbReference type="ARBA" id="ARBA00022723"/>
    </source>
</evidence>
<organism evidence="19 20">
    <name type="scientific">Gomphillus americanus</name>
    <dbReference type="NCBI Taxonomy" id="1940652"/>
    <lineage>
        <taxon>Eukaryota</taxon>
        <taxon>Fungi</taxon>
        <taxon>Dikarya</taxon>
        <taxon>Ascomycota</taxon>
        <taxon>Pezizomycotina</taxon>
        <taxon>Lecanoromycetes</taxon>
        <taxon>OSLEUM clade</taxon>
        <taxon>Ostropomycetidae</taxon>
        <taxon>Ostropales</taxon>
        <taxon>Graphidaceae</taxon>
        <taxon>Gomphilloideae</taxon>
        <taxon>Gomphillus</taxon>
    </lineage>
</organism>
<dbReference type="GO" id="GO:0046872">
    <property type="term" value="F:metal ion binding"/>
    <property type="evidence" value="ECO:0007669"/>
    <property type="project" value="UniProtKB-KW"/>
</dbReference>
<keyword evidence="8 13" id="KW-0067">ATP-binding</keyword>
<comment type="cofactor">
    <cofactor evidence="1">
        <name>Mn(2+)</name>
        <dbReference type="ChEBI" id="CHEBI:29035"/>
    </cofactor>
</comment>
<evidence type="ECO:0000256" key="14">
    <source>
        <dbReference type="PIRSR" id="PIRSR018425-1"/>
    </source>
</evidence>
<dbReference type="Proteomes" id="UP000664169">
    <property type="component" value="Unassembled WGS sequence"/>
</dbReference>
<keyword evidence="5 13" id="KW-0808">Transferase</keyword>
<dbReference type="InterPro" id="IPR048840">
    <property type="entry name" value="PolA_pol_NTPase"/>
</dbReference>
<dbReference type="SUPFAM" id="SSF55003">
    <property type="entry name" value="PAP/Archaeal CCA-adding enzyme, C-terminal domain"/>
    <property type="match status" value="1"/>
</dbReference>
<feature type="domain" description="Poly(A) polymerase central" evidence="17">
    <location>
        <begin position="209"/>
        <end position="352"/>
    </location>
</feature>
<evidence type="ECO:0000259" key="17">
    <source>
        <dbReference type="Pfam" id="PF04928"/>
    </source>
</evidence>
<keyword evidence="4 13" id="KW-0507">mRNA processing</keyword>
<dbReference type="EC" id="2.7.7.19" evidence="13"/>
<evidence type="ECO:0000256" key="3">
    <source>
        <dbReference type="ARBA" id="ARBA00010912"/>
    </source>
</evidence>
<dbReference type="FunFam" id="3.30.70.590:FF:000003">
    <property type="entry name" value="Poly(A) polymerase"/>
    <property type="match status" value="1"/>
</dbReference>
<evidence type="ECO:0000259" key="18">
    <source>
        <dbReference type="Pfam" id="PF20750"/>
    </source>
</evidence>
<feature type="domain" description="Poly(A) polymerase RNA-binding" evidence="16">
    <location>
        <begin position="356"/>
        <end position="548"/>
    </location>
</feature>
<evidence type="ECO:0000256" key="5">
    <source>
        <dbReference type="ARBA" id="ARBA00022679"/>
    </source>
</evidence>
<feature type="binding site" evidence="14">
    <location>
        <position position="157"/>
    </location>
    <ligand>
        <name>ATP</name>
        <dbReference type="ChEBI" id="CHEBI:30616"/>
    </ligand>
</feature>
<dbReference type="GO" id="GO:1990817">
    <property type="term" value="F:poly(A) RNA polymerase activity"/>
    <property type="evidence" value="ECO:0007669"/>
    <property type="project" value="UniProtKB-UniRule"/>
</dbReference>
<evidence type="ECO:0000256" key="1">
    <source>
        <dbReference type="ARBA" id="ARBA00001936"/>
    </source>
</evidence>
<accession>A0A8H3FK14</accession>
<dbReference type="InterPro" id="IPR007010">
    <property type="entry name" value="PolA_pol_RNA-bd_dom"/>
</dbReference>
<dbReference type="PIRSF" id="PIRSF018425">
    <property type="entry name" value="PolyA_polymerase"/>
    <property type="match status" value="1"/>
</dbReference>
<evidence type="ECO:0000256" key="2">
    <source>
        <dbReference type="ARBA" id="ARBA00004123"/>
    </source>
</evidence>
<dbReference type="EMBL" id="CAJPDQ010000024">
    <property type="protein sequence ID" value="CAF9926041.1"/>
    <property type="molecule type" value="Genomic_DNA"/>
</dbReference>
<comment type="subcellular location">
    <subcellularLocation>
        <location evidence="2 13">Nucleus</location>
    </subcellularLocation>
</comment>
<name>A0A8H3FK14_9LECA</name>
<comment type="cofactor">
    <cofactor evidence="15">
        <name>Mg(2+)</name>
        <dbReference type="ChEBI" id="CHEBI:18420"/>
    </cofactor>
    <text evidence="15">Binds 2 magnesium ions. Also active with manganese.</text>
</comment>
<dbReference type="FunFam" id="1.10.1410.10:FF:000001">
    <property type="entry name" value="Putative poly(A) polymerase gamma"/>
    <property type="match status" value="1"/>
</dbReference>
<evidence type="ECO:0000313" key="19">
    <source>
        <dbReference type="EMBL" id="CAF9926041.1"/>
    </source>
</evidence>
<keyword evidence="10" id="KW-0694">RNA-binding</keyword>
<dbReference type="InterPro" id="IPR014492">
    <property type="entry name" value="PolyA_polymerase"/>
</dbReference>
<keyword evidence="6 15" id="KW-0479">Metal-binding</keyword>